<protein>
    <submittedName>
        <fullName evidence="1">Uncharacterized protein</fullName>
    </submittedName>
</protein>
<keyword evidence="2" id="KW-1185">Reference proteome</keyword>
<dbReference type="EMBL" id="JALLBG020000219">
    <property type="protein sequence ID" value="KAL3758812.1"/>
    <property type="molecule type" value="Genomic_DNA"/>
</dbReference>
<reference evidence="1 2" key="1">
    <citation type="submission" date="2024-10" db="EMBL/GenBank/DDBJ databases">
        <title>Updated reference genomes for cyclostephanoid diatoms.</title>
        <authorList>
            <person name="Roberts W.R."/>
            <person name="Alverson A.J."/>
        </authorList>
    </citation>
    <scope>NUCLEOTIDE SEQUENCE [LARGE SCALE GENOMIC DNA]</scope>
    <source>
        <strain evidence="1 2">AJA232-27</strain>
    </source>
</reference>
<evidence type="ECO:0000313" key="1">
    <source>
        <dbReference type="EMBL" id="KAL3758812.1"/>
    </source>
</evidence>
<proteinExistence type="predicted"/>
<evidence type="ECO:0000313" key="2">
    <source>
        <dbReference type="Proteomes" id="UP001530293"/>
    </source>
</evidence>
<comment type="caution">
    <text evidence="1">The sequence shown here is derived from an EMBL/GenBank/DDBJ whole genome shotgun (WGS) entry which is preliminary data.</text>
</comment>
<sequence>MQCITITSYFYYEPPTTTLYQPTAEMKLAIAVTTLLFSGAVAFAPSTPAFSGRCIASSAATAKPTPTLFAGPEDEEGGLDLDLEEMFDMFDAADKGKDFDKVIKDVKKDKED</sequence>
<dbReference type="Proteomes" id="UP001530293">
    <property type="component" value="Unassembled WGS sequence"/>
</dbReference>
<name>A0ABD3M9C1_9STRA</name>
<organism evidence="1 2">
    <name type="scientific">Discostella pseudostelligera</name>
    <dbReference type="NCBI Taxonomy" id="259834"/>
    <lineage>
        <taxon>Eukaryota</taxon>
        <taxon>Sar</taxon>
        <taxon>Stramenopiles</taxon>
        <taxon>Ochrophyta</taxon>
        <taxon>Bacillariophyta</taxon>
        <taxon>Coscinodiscophyceae</taxon>
        <taxon>Thalassiosirophycidae</taxon>
        <taxon>Stephanodiscales</taxon>
        <taxon>Stephanodiscaceae</taxon>
        <taxon>Discostella</taxon>
    </lineage>
</organism>
<gene>
    <name evidence="1" type="ORF">ACHAWU_007929</name>
</gene>
<accession>A0ABD3M9C1</accession>
<dbReference type="AlphaFoldDB" id="A0ABD3M9C1"/>